<organism evidence="2 4">
    <name type="scientific">Diversispora epigaea</name>
    <dbReference type="NCBI Taxonomy" id="1348612"/>
    <lineage>
        <taxon>Eukaryota</taxon>
        <taxon>Fungi</taxon>
        <taxon>Fungi incertae sedis</taxon>
        <taxon>Mucoromycota</taxon>
        <taxon>Glomeromycotina</taxon>
        <taxon>Glomeromycetes</taxon>
        <taxon>Diversisporales</taxon>
        <taxon>Diversisporaceae</taxon>
        <taxon>Diversispora</taxon>
    </lineage>
</organism>
<dbReference type="EMBL" id="PQFF01000335">
    <property type="protein sequence ID" value="RHZ58668.1"/>
    <property type="molecule type" value="Genomic_DNA"/>
</dbReference>
<evidence type="ECO:0000313" key="2">
    <source>
        <dbReference type="EMBL" id="RHZ58668.1"/>
    </source>
</evidence>
<evidence type="ECO:0000313" key="3">
    <source>
        <dbReference type="EMBL" id="RHZ84324.1"/>
    </source>
</evidence>
<feature type="region of interest" description="Disordered" evidence="1">
    <location>
        <begin position="1"/>
        <end position="22"/>
    </location>
</feature>
<keyword evidence="4" id="KW-1185">Reference proteome</keyword>
<name>A0A397H9R3_9GLOM</name>
<dbReference type="EMBL" id="PQFF01000079">
    <property type="protein sequence ID" value="RHZ84324.1"/>
    <property type="molecule type" value="Genomic_DNA"/>
</dbReference>
<accession>A0A397H9R3</accession>
<dbReference type="STRING" id="1348612.A0A397H9R3"/>
<evidence type="ECO:0000256" key="1">
    <source>
        <dbReference type="SAM" id="MobiDB-lite"/>
    </source>
</evidence>
<feature type="compositionally biased region" description="Basic and acidic residues" evidence="1">
    <location>
        <begin position="8"/>
        <end position="17"/>
    </location>
</feature>
<protein>
    <submittedName>
        <fullName evidence="2">Uncharacterized protein</fullName>
    </submittedName>
</protein>
<dbReference type="OrthoDB" id="2963168at2759"/>
<dbReference type="AlphaFoldDB" id="A0A397H9R3"/>
<evidence type="ECO:0000313" key="4">
    <source>
        <dbReference type="Proteomes" id="UP000266861"/>
    </source>
</evidence>
<proteinExistence type="predicted"/>
<sequence length="102" mass="11809">MDLSLQWKRSDPPERRISHNRPSFEDQTSALVEIYKTPEIDGKYADEPGMEKLGELRLDFPEPHLGFNRKLKFTLNFGQIEIKASCINQNGKSVDTKFNLEL</sequence>
<comment type="caution">
    <text evidence="2">The sequence shown here is derived from an EMBL/GenBank/DDBJ whole genome shotgun (WGS) entry which is preliminary data.</text>
</comment>
<dbReference type="Proteomes" id="UP000266861">
    <property type="component" value="Unassembled WGS sequence"/>
</dbReference>
<gene>
    <name evidence="2" type="ORF">Glove_372g105</name>
    <name evidence="3" type="ORF">Glove_83g105</name>
</gene>
<reference evidence="2 4" key="1">
    <citation type="submission" date="2018-08" db="EMBL/GenBank/DDBJ databases">
        <title>Genome and evolution of the arbuscular mycorrhizal fungus Diversispora epigaea (formerly Glomus versiforme) and its bacterial endosymbionts.</title>
        <authorList>
            <person name="Sun X."/>
            <person name="Fei Z."/>
            <person name="Harrison M."/>
        </authorList>
    </citation>
    <scope>NUCLEOTIDE SEQUENCE [LARGE SCALE GENOMIC DNA]</scope>
    <source>
        <strain evidence="2 4">IT104</strain>
    </source>
</reference>